<dbReference type="EMBL" id="PP438412">
    <property type="protein sequence ID" value="XAI95487.1"/>
    <property type="molecule type" value="Genomic_DNA"/>
</dbReference>
<evidence type="ECO:0000313" key="2">
    <source>
        <dbReference type="Proteomes" id="UP001459105"/>
    </source>
</evidence>
<dbReference type="Proteomes" id="UP001459105">
    <property type="component" value="Segment"/>
</dbReference>
<accession>A0AAX4QG60</accession>
<protein>
    <submittedName>
        <fullName evidence="1">Uncharacterized protein</fullName>
    </submittedName>
</protein>
<proteinExistence type="predicted"/>
<name>A0AAX4QG60_9CAUD</name>
<organism evidence="1 2">
    <name type="scientific">Microcystis phage Mvi-JY20</name>
    <dbReference type="NCBI Taxonomy" id="3128146"/>
    <lineage>
        <taxon>Viruses</taxon>
        <taxon>Duplodnaviria</taxon>
        <taxon>Heunggongvirae</taxon>
        <taxon>Uroviricota</taxon>
        <taxon>Caudoviricetes</taxon>
    </lineage>
</organism>
<evidence type="ECO:0000313" key="1">
    <source>
        <dbReference type="EMBL" id="XAI95487.1"/>
    </source>
</evidence>
<sequence length="63" mass="7465">MVNPFTPDKRRNLLYYRNTTSVIASQVFGQFQPKYQGRRPRRDLYLGSKANSEFYLGTQVFRS</sequence>
<reference evidence="1" key="1">
    <citation type="submission" date="2024-03" db="EMBL/GenBank/DDBJ databases">
        <authorList>
            <person name="Lin W."/>
            <person name="Li D."/>
            <person name="Tong Y."/>
        </authorList>
    </citation>
    <scope>NUCLEOTIDE SEQUENCE</scope>
</reference>